<name>A0A8T0J1W7_CERPU</name>
<feature type="region of interest" description="Disordered" evidence="1">
    <location>
        <begin position="1"/>
        <end position="28"/>
    </location>
</feature>
<comment type="caution">
    <text evidence="2">The sequence shown here is derived from an EMBL/GenBank/DDBJ whole genome shotgun (WGS) entry which is preliminary data.</text>
</comment>
<dbReference type="Proteomes" id="UP000822688">
    <property type="component" value="Chromosome 1"/>
</dbReference>
<evidence type="ECO:0000313" key="3">
    <source>
        <dbReference type="Proteomes" id="UP000822688"/>
    </source>
</evidence>
<evidence type="ECO:0000313" key="2">
    <source>
        <dbReference type="EMBL" id="KAG0589914.1"/>
    </source>
</evidence>
<dbReference type="OrthoDB" id="1927605at2759"/>
<evidence type="ECO:0000256" key="1">
    <source>
        <dbReference type="SAM" id="MobiDB-lite"/>
    </source>
</evidence>
<feature type="compositionally biased region" description="Polar residues" evidence="1">
    <location>
        <begin position="1"/>
        <end position="23"/>
    </location>
</feature>
<dbReference type="AlphaFoldDB" id="A0A8T0J1W7"/>
<protein>
    <submittedName>
        <fullName evidence="2">Uncharacterized protein</fullName>
    </submittedName>
</protein>
<gene>
    <name evidence="2" type="ORF">KC19_1G057000</name>
</gene>
<keyword evidence="3" id="KW-1185">Reference proteome</keyword>
<proteinExistence type="predicted"/>
<accession>A0A8T0J1W7</accession>
<sequence>MGSYANSSGRRSPFGNISNAITRRTSDADRAEGVRLIEIPFSPLGKPCSDTDDLDELYIAPRDYRRRQAYLRTYTFTRASPKPPKPAPEKVKKSLTRLKAAAWAVVAVKYRLPRRARIMKENMAIKTSQYLSNGVRYLRPSCMQMPKCLIAGA</sequence>
<dbReference type="EMBL" id="CM026421">
    <property type="protein sequence ID" value="KAG0589914.1"/>
    <property type="molecule type" value="Genomic_DNA"/>
</dbReference>
<organism evidence="2 3">
    <name type="scientific">Ceratodon purpureus</name>
    <name type="common">Fire moss</name>
    <name type="synonym">Dicranum purpureum</name>
    <dbReference type="NCBI Taxonomy" id="3225"/>
    <lineage>
        <taxon>Eukaryota</taxon>
        <taxon>Viridiplantae</taxon>
        <taxon>Streptophyta</taxon>
        <taxon>Embryophyta</taxon>
        <taxon>Bryophyta</taxon>
        <taxon>Bryophytina</taxon>
        <taxon>Bryopsida</taxon>
        <taxon>Dicranidae</taxon>
        <taxon>Pseudoditrichales</taxon>
        <taxon>Ditrichaceae</taxon>
        <taxon>Ceratodon</taxon>
    </lineage>
</organism>
<reference evidence="2" key="1">
    <citation type="submission" date="2020-06" db="EMBL/GenBank/DDBJ databases">
        <title>WGS assembly of Ceratodon purpureus strain R40.</title>
        <authorList>
            <person name="Carey S.B."/>
            <person name="Jenkins J."/>
            <person name="Shu S."/>
            <person name="Lovell J.T."/>
            <person name="Sreedasyam A."/>
            <person name="Maumus F."/>
            <person name="Tiley G.P."/>
            <person name="Fernandez-Pozo N."/>
            <person name="Barry K."/>
            <person name="Chen C."/>
            <person name="Wang M."/>
            <person name="Lipzen A."/>
            <person name="Daum C."/>
            <person name="Saski C.A."/>
            <person name="Payton A.C."/>
            <person name="Mcbreen J.C."/>
            <person name="Conrad R.E."/>
            <person name="Kollar L.M."/>
            <person name="Olsson S."/>
            <person name="Huttunen S."/>
            <person name="Landis J.B."/>
            <person name="Wickett N.J."/>
            <person name="Johnson M.G."/>
            <person name="Rensing S.A."/>
            <person name="Grimwood J."/>
            <person name="Schmutz J."/>
            <person name="Mcdaniel S.F."/>
        </authorList>
    </citation>
    <scope>NUCLEOTIDE SEQUENCE</scope>
    <source>
        <strain evidence="2">R40</strain>
    </source>
</reference>